<dbReference type="OrthoDB" id="2384193at2759"/>
<accession>A0A369JUJ2</accession>
<evidence type="ECO:0000313" key="3">
    <source>
        <dbReference type="Proteomes" id="UP000076154"/>
    </source>
</evidence>
<sequence length="144" mass="16309">MLPVCSWSVSVVHCHVKLEGAEPDVVIRLTTFYQLNCIRVVFRFLFCVPLLIMALDGIRGPYPIIGDPFPAHDGRDWLFRFICDNTSHFLPAFHTRESGYQAKPSSPHSSKLHPPSSPLPNYSDGRRFPSPKPTLARHQNPKCI</sequence>
<reference evidence="2" key="1">
    <citation type="submission" date="2018-04" db="EMBL/GenBank/DDBJ databases">
        <title>Whole genome sequencing of Hypsizygus marmoreus.</title>
        <authorList>
            <person name="Choi I.-G."/>
            <person name="Min B."/>
            <person name="Kim J.-G."/>
            <person name="Kim S."/>
            <person name="Oh Y.-L."/>
            <person name="Kong W.-S."/>
            <person name="Park H."/>
            <person name="Jeong J."/>
            <person name="Song E.-S."/>
        </authorList>
    </citation>
    <scope>NUCLEOTIDE SEQUENCE [LARGE SCALE GENOMIC DNA]</scope>
    <source>
        <strain evidence="2">51987-8</strain>
    </source>
</reference>
<evidence type="ECO:0000256" key="1">
    <source>
        <dbReference type="SAM" id="MobiDB-lite"/>
    </source>
</evidence>
<protein>
    <submittedName>
        <fullName evidence="2">Uncharacterized protein</fullName>
    </submittedName>
</protein>
<proteinExistence type="predicted"/>
<gene>
    <name evidence="2" type="ORF">Hypma_007389</name>
</gene>
<dbReference type="Proteomes" id="UP000076154">
    <property type="component" value="Unassembled WGS sequence"/>
</dbReference>
<keyword evidence="3" id="KW-1185">Reference proteome</keyword>
<name>A0A369JUJ2_HYPMA</name>
<organism evidence="2 3">
    <name type="scientific">Hypsizygus marmoreus</name>
    <name type="common">White beech mushroom</name>
    <name type="synonym">Agaricus marmoreus</name>
    <dbReference type="NCBI Taxonomy" id="39966"/>
    <lineage>
        <taxon>Eukaryota</taxon>
        <taxon>Fungi</taxon>
        <taxon>Dikarya</taxon>
        <taxon>Basidiomycota</taxon>
        <taxon>Agaricomycotina</taxon>
        <taxon>Agaricomycetes</taxon>
        <taxon>Agaricomycetidae</taxon>
        <taxon>Agaricales</taxon>
        <taxon>Tricholomatineae</taxon>
        <taxon>Lyophyllaceae</taxon>
        <taxon>Hypsizygus</taxon>
    </lineage>
</organism>
<dbReference type="EMBL" id="LUEZ02000041">
    <property type="protein sequence ID" value="RDB24880.1"/>
    <property type="molecule type" value="Genomic_DNA"/>
</dbReference>
<dbReference type="InParanoid" id="A0A369JUJ2"/>
<dbReference type="STRING" id="39966.A0A369JUJ2"/>
<comment type="caution">
    <text evidence="2">The sequence shown here is derived from an EMBL/GenBank/DDBJ whole genome shotgun (WGS) entry which is preliminary data.</text>
</comment>
<evidence type="ECO:0000313" key="2">
    <source>
        <dbReference type="EMBL" id="RDB24880.1"/>
    </source>
</evidence>
<feature type="compositionally biased region" description="Low complexity" evidence="1">
    <location>
        <begin position="103"/>
        <end position="114"/>
    </location>
</feature>
<dbReference type="AlphaFoldDB" id="A0A369JUJ2"/>
<feature type="region of interest" description="Disordered" evidence="1">
    <location>
        <begin position="99"/>
        <end position="144"/>
    </location>
</feature>